<evidence type="ECO:0000256" key="11">
    <source>
        <dbReference type="SAM" id="SignalP"/>
    </source>
</evidence>
<dbReference type="GO" id="GO:0031295">
    <property type="term" value="P:T cell costimulation"/>
    <property type="evidence" value="ECO:0007669"/>
    <property type="project" value="TreeGrafter"/>
</dbReference>
<feature type="signal peptide" evidence="11">
    <location>
        <begin position="1"/>
        <end position="23"/>
    </location>
</feature>
<keyword evidence="5" id="KW-1133">Transmembrane helix</keyword>
<dbReference type="Pfam" id="PF07686">
    <property type="entry name" value="V-set"/>
    <property type="match status" value="1"/>
</dbReference>
<dbReference type="SMART" id="SM00409">
    <property type="entry name" value="IG"/>
    <property type="match status" value="1"/>
</dbReference>
<sequence length="168" mass="18305">MMNFRRLEGSCLLVVFSLTAVSCQVQVEGFPGGEVLLPCIYRRGGLPQGGPNVFWRDKDDSIVLDIKANKADTSLQNKKFTGRVETFPEFYPKGNFSIVIKKLQEADSGPYECNIPAVDYAFRVKLTVSGRRVAMTTPRPGPAGGAAEGLSSILLTLLSVLLSARHVL</sequence>
<keyword evidence="3" id="KW-0812">Transmembrane</keyword>
<dbReference type="GO" id="GO:0006955">
    <property type="term" value="P:immune response"/>
    <property type="evidence" value="ECO:0007669"/>
    <property type="project" value="TreeGrafter"/>
</dbReference>
<protein>
    <recommendedName>
        <fullName evidence="12">Ig-like domain-containing protein</fullName>
    </recommendedName>
</protein>
<evidence type="ECO:0000256" key="9">
    <source>
        <dbReference type="ARBA" id="ARBA00023180"/>
    </source>
</evidence>
<evidence type="ECO:0000256" key="4">
    <source>
        <dbReference type="ARBA" id="ARBA00022729"/>
    </source>
</evidence>
<keyword evidence="2" id="KW-1003">Cell membrane</keyword>
<proteinExistence type="predicted"/>
<dbReference type="PROSITE" id="PS51257">
    <property type="entry name" value="PROKAR_LIPOPROTEIN"/>
    <property type="match status" value="1"/>
</dbReference>
<dbReference type="InterPro" id="IPR013783">
    <property type="entry name" value="Ig-like_fold"/>
</dbReference>
<evidence type="ECO:0000256" key="2">
    <source>
        <dbReference type="ARBA" id="ARBA00022475"/>
    </source>
</evidence>
<dbReference type="Gene3D" id="2.60.40.10">
    <property type="entry name" value="Immunoglobulins"/>
    <property type="match status" value="1"/>
</dbReference>
<evidence type="ECO:0000256" key="8">
    <source>
        <dbReference type="ARBA" id="ARBA00023170"/>
    </source>
</evidence>
<dbReference type="Ensembl" id="ENSMAMT00000034622.2">
    <property type="protein sequence ID" value="ENSMAMP00000033758.1"/>
    <property type="gene ID" value="ENSMAMG00000022698.2"/>
</dbReference>
<comment type="subcellular location">
    <subcellularLocation>
        <location evidence="1">Cell membrane</location>
        <topology evidence="1">Single-pass type I membrane protein</topology>
    </subcellularLocation>
</comment>
<keyword evidence="6" id="KW-0472">Membrane</keyword>
<feature type="chain" id="PRO_5018768934" description="Ig-like domain-containing protein" evidence="11">
    <location>
        <begin position="24"/>
        <end position="168"/>
    </location>
</feature>
<dbReference type="SUPFAM" id="SSF48726">
    <property type="entry name" value="Immunoglobulin"/>
    <property type="match status" value="1"/>
</dbReference>
<dbReference type="GeneTree" id="ENSGT01030000235241"/>
<dbReference type="GO" id="GO:0009897">
    <property type="term" value="C:external side of plasma membrane"/>
    <property type="evidence" value="ECO:0007669"/>
    <property type="project" value="TreeGrafter"/>
</dbReference>
<keyword evidence="7" id="KW-1015">Disulfide bond</keyword>
<evidence type="ECO:0000313" key="13">
    <source>
        <dbReference type="Ensembl" id="ENSMAMP00000033758.1"/>
    </source>
</evidence>
<dbReference type="InterPro" id="IPR003599">
    <property type="entry name" value="Ig_sub"/>
</dbReference>
<evidence type="ECO:0000256" key="1">
    <source>
        <dbReference type="ARBA" id="ARBA00004251"/>
    </source>
</evidence>
<dbReference type="Proteomes" id="UP000261640">
    <property type="component" value="Unplaced"/>
</dbReference>
<evidence type="ECO:0000256" key="7">
    <source>
        <dbReference type="ARBA" id="ARBA00023157"/>
    </source>
</evidence>
<dbReference type="GO" id="GO:0042130">
    <property type="term" value="P:negative regulation of T cell proliferation"/>
    <property type="evidence" value="ECO:0007669"/>
    <property type="project" value="TreeGrafter"/>
</dbReference>
<keyword evidence="10" id="KW-0393">Immunoglobulin domain</keyword>
<dbReference type="InParanoid" id="A0A3Q3N1B7"/>
<dbReference type="InterPro" id="IPR036179">
    <property type="entry name" value="Ig-like_dom_sf"/>
</dbReference>
<dbReference type="InterPro" id="IPR007110">
    <property type="entry name" value="Ig-like_dom"/>
</dbReference>
<dbReference type="GO" id="GO:0071222">
    <property type="term" value="P:cellular response to lipopolysaccharide"/>
    <property type="evidence" value="ECO:0007669"/>
    <property type="project" value="TreeGrafter"/>
</dbReference>
<name>A0A3Q3N1B7_9TELE</name>
<keyword evidence="14" id="KW-1185">Reference proteome</keyword>
<accession>A0A3Q3N1B7</accession>
<dbReference type="PANTHER" id="PTHR25466:SF14">
    <property type="entry name" value="BUTYROPHILIN SUBFAMILY 2 MEMBER A2-LIKE-RELATED"/>
    <property type="match status" value="1"/>
</dbReference>
<keyword evidence="8" id="KW-0675">Receptor</keyword>
<keyword evidence="4 11" id="KW-0732">Signal</keyword>
<feature type="domain" description="Ig-like" evidence="12">
    <location>
        <begin position="32"/>
        <end position="129"/>
    </location>
</feature>
<reference evidence="13" key="2">
    <citation type="submission" date="2025-09" db="UniProtKB">
        <authorList>
            <consortium name="Ensembl"/>
        </authorList>
    </citation>
    <scope>IDENTIFICATION</scope>
</reference>
<dbReference type="GO" id="GO:0007166">
    <property type="term" value="P:cell surface receptor signaling pathway"/>
    <property type="evidence" value="ECO:0007669"/>
    <property type="project" value="TreeGrafter"/>
</dbReference>
<evidence type="ECO:0000256" key="3">
    <source>
        <dbReference type="ARBA" id="ARBA00022692"/>
    </source>
</evidence>
<evidence type="ECO:0000259" key="12">
    <source>
        <dbReference type="PROSITE" id="PS50835"/>
    </source>
</evidence>
<dbReference type="GO" id="GO:0042102">
    <property type="term" value="P:positive regulation of T cell proliferation"/>
    <property type="evidence" value="ECO:0007669"/>
    <property type="project" value="TreeGrafter"/>
</dbReference>
<reference evidence="13" key="1">
    <citation type="submission" date="2025-08" db="UniProtKB">
        <authorList>
            <consortium name="Ensembl"/>
        </authorList>
    </citation>
    <scope>IDENTIFICATION</scope>
</reference>
<dbReference type="PANTHER" id="PTHR25466">
    <property type="entry name" value="T-LYMPHOCYTE ACTIVATION ANTIGEN"/>
    <property type="match status" value="1"/>
</dbReference>
<evidence type="ECO:0000256" key="10">
    <source>
        <dbReference type="ARBA" id="ARBA00023319"/>
    </source>
</evidence>
<dbReference type="PROSITE" id="PS50835">
    <property type="entry name" value="IG_LIKE"/>
    <property type="match status" value="1"/>
</dbReference>
<dbReference type="InterPro" id="IPR013106">
    <property type="entry name" value="Ig_V-set"/>
</dbReference>
<dbReference type="InterPro" id="IPR051713">
    <property type="entry name" value="T-cell_Activation_Regulation"/>
</dbReference>
<keyword evidence="9" id="KW-0325">Glycoprotein</keyword>
<evidence type="ECO:0000256" key="5">
    <source>
        <dbReference type="ARBA" id="ARBA00022989"/>
    </source>
</evidence>
<evidence type="ECO:0000256" key="6">
    <source>
        <dbReference type="ARBA" id="ARBA00023136"/>
    </source>
</evidence>
<organism evidence="13 14">
    <name type="scientific">Mastacembelus armatus</name>
    <name type="common">zig-zag eel</name>
    <dbReference type="NCBI Taxonomy" id="205130"/>
    <lineage>
        <taxon>Eukaryota</taxon>
        <taxon>Metazoa</taxon>
        <taxon>Chordata</taxon>
        <taxon>Craniata</taxon>
        <taxon>Vertebrata</taxon>
        <taxon>Euteleostomi</taxon>
        <taxon>Actinopterygii</taxon>
        <taxon>Neopterygii</taxon>
        <taxon>Teleostei</taxon>
        <taxon>Neoteleostei</taxon>
        <taxon>Acanthomorphata</taxon>
        <taxon>Anabantaria</taxon>
        <taxon>Synbranchiformes</taxon>
        <taxon>Mastacembelidae</taxon>
        <taxon>Mastacembelus</taxon>
    </lineage>
</organism>
<dbReference type="AlphaFoldDB" id="A0A3Q3N1B7"/>
<evidence type="ECO:0000313" key="14">
    <source>
        <dbReference type="Proteomes" id="UP000261640"/>
    </source>
</evidence>